<evidence type="ECO:0000313" key="2">
    <source>
        <dbReference type="EMBL" id="PWN95981.1"/>
    </source>
</evidence>
<sequence>MRRDGGCGCKHGCQLSSPSDTSAGELTAQLDRAAAARRRRQRRQQRLLQVQGQRCTSAPSSMARTAERCVAPASGLASPTSASWLCSPASATRAAGCGARGTHLQRLVERVGGQRQAAALLVRRQITLAGALLLVQVLLQLMEAREASAAARDAHHRAARTRLSFSSMTLRSPCSCEGVNTRRQQELLSSPHLLDLVVLLRLLPREALHDLTLRQGHQRSSEDPAARAALTLCMRKRANSCFVWVGLHQPMVITPGRSPRTMLLSAKRSSIVPSRSMAAAPRRSSSSRSSLRSRSSLSVRSCSFSTRLRSTSASSLCSVQLASRWRASSRLPICSRHLVALLGQVRKLGRHRLALRLRLTSLLGRLGRLRLHALAVRLSLLQRQLQLAQLVLRLGFALTQRLELAAAVGARVSKAGTLLLHVLERLACGVELVA</sequence>
<gene>
    <name evidence="2" type="ORF">FA09DRAFT_101851</name>
</gene>
<proteinExistence type="predicted"/>
<dbReference type="RefSeq" id="XP_025596260.1">
    <property type="nucleotide sequence ID" value="XM_025738946.1"/>
</dbReference>
<accession>A0A316Z362</accession>
<feature type="region of interest" description="Disordered" evidence="1">
    <location>
        <begin position="273"/>
        <end position="292"/>
    </location>
</feature>
<evidence type="ECO:0000313" key="3">
    <source>
        <dbReference type="Proteomes" id="UP000245946"/>
    </source>
</evidence>
<reference evidence="2 3" key="1">
    <citation type="journal article" date="2018" name="Mol. Biol. Evol.">
        <title>Broad Genomic Sampling Reveals a Smut Pathogenic Ancestry of the Fungal Clade Ustilaginomycotina.</title>
        <authorList>
            <person name="Kijpornyongpan T."/>
            <person name="Mondo S.J."/>
            <person name="Barry K."/>
            <person name="Sandor L."/>
            <person name="Lee J."/>
            <person name="Lipzen A."/>
            <person name="Pangilinan J."/>
            <person name="LaButti K."/>
            <person name="Hainaut M."/>
            <person name="Henrissat B."/>
            <person name="Grigoriev I.V."/>
            <person name="Spatafora J.W."/>
            <person name="Aime M.C."/>
        </authorList>
    </citation>
    <scope>NUCLEOTIDE SEQUENCE [LARGE SCALE GENOMIC DNA]</scope>
    <source>
        <strain evidence="2 3">MCA 4186</strain>
    </source>
</reference>
<keyword evidence="3" id="KW-1185">Reference proteome</keyword>
<protein>
    <submittedName>
        <fullName evidence="2">Uncharacterized protein</fullName>
    </submittedName>
</protein>
<dbReference type="GeneID" id="37266492"/>
<feature type="compositionally biased region" description="Low complexity" evidence="1">
    <location>
        <begin position="274"/>
        <end position="292"/>
    </location>
</feature>
<dbReference type="EMBL" id="KZ819301">
    <property type="protein sequence ID" value="PWN95981.1"/>
    <property type="molecule type" value="Genomic_DNA"/>
</dbReference>
<feature type="region of interest" description="Disordered" evidence="1">
    <location>
        <begin position="32"/>
        <end position="53"/>
    </location>
</feature>
<name>A0A316Z362_9BASI</name>
<dbReference type="Proteomes" id="UP000245946">
    <property type="component" value="Unassembled WGS sequence"/>
</dbReference>
<dbReference type="AlphaFoldDB" id="A0A316Z362"/>
<evidence type="ECO:0000256" key="1">
    <source>
        <dbReference type="SAM" id="MobiDB-lite"/>
    </source>
</evidence>
<organism evidence="2 3">
    <name type="scientific">Tilletiopsis washingtonensis</name>
    <dbReference type="NCBI Taxonomy" id="58919"/>
    <lineage>
        <taxon>Eukaryota</taxon>
        <taxon>Fungi</taxon>
        <taxon>Dikarya</taxon>
        <taxon>Basidiomycota</taxon>
        <taxon>Ustilaginomycotina</taxon>
        <taxon>Exobasidiomycetes</taxon>
        <taxon>Entylomatales</taxon>
        <taxon>Entylomatales incertae sedis</taxon>
        <taxon>Tilletiopsis</taxon>
    </lineage>
</organism>
<feature type="compositionally biased region" description="Basic residues" evidence="1">
    <location>
        <begin position="35"/>
        <end position="45"/>
    </location>
</feature>